<protein>
    <recommendedName>
        <fullName evidence="2">Ig-like domain-containing protein</fullName>
    </recommendedName>
</protein>
<comment type="caution">
    <text evidence="3">The sequence shown here is derived from an EMBL/GenBank/DDBJ whole genome shotgun (WGS) entry which is preliminary data.</text>
</comment>
<organism evidence="3 4">
    <name type="scientific">Patella caerulea</name>
    <name type="common">Rayed Mediterranean limpet</name>
    <dbReference type="NCBI Taxonomy" id="87958"/>
    <lineage>
        <taxon>Eukaryota</taxon>
        <taxon>Metazoa</taxon>
        <taxon>Spiralia</taxon>
        <taxon>Lophotrochozoa</taxon>
        <taxon>Mollusca</taxon>
        <taxon>Gastropoda</taxon>
        <taxon>Patellogastropoda</taxon>
        <taxon>Patelloidea</taxon>
        <taxon>Patellidae</taxon>
        <taxon>Patella</taxon>
    </lineage>
</organism>
<feature type="signal peptide" evidence="1">
    <location>
        <begin position="1"/>
        <end position="20"/>
    </location>
</feature>
<accession>A0AAN8JCT1</accession>
<dbReference type="InterPro" id="IPR007110">
    <property type="entry name" value="Ig-like_dom"/>
</dbReference>
<evidence type="ECO:0000259" key="2">
    <source>
        <dbReference type="PROSITE" id="PS50835"/>
    </source>
</evidence>
<evidence type="ECO:0000313" key="4">
    <source>
        <dbReference type="Proteomes" id="UP001347796"/>
    </source>
</evidence>
<gene>
    <name evidence="3" type="ORF">SNE40_016240</name>
</gene>
<dbReference type="InterPro" id="IPR036179">
    <property type="entry name" value="Ig-like_dom_sf"/>
</dbReference>
<keyword evidence="4" id="KW-1185">Reference proteome</keyword>
<dbReference type="Proteomes" id="UP001347796">
    <property type="component" value="Unassembled WGS sequence"/>
</dbReference>
<reference evidence="3 4" key="1">
    <citation type="submission" date="2024-01" db="EMBL/GenBank/DDBJ databases">
        <title>The genome of the rayed Mediterranean limpet Patella caerulea (Linnaeus, 1758).</title>
        <authorList>
            <person name="Anh-Thu Weber A."/>
            <person name="Halstead-Nussloch G."/>
        </authorList>
    </citation>
    <scope>NUCLEOTIDE SEQUENCE [LARGE SCALE GENOMIC DNA]</scope>
    <source>
        <strain evidence="3">AATW-2023a</strain>
        <tissue evidence="3">Whole specimen</tissue>
    </source>
</reference>
<evidence type="ECO:0000256" key="1">
    <source>
        <dbReference type="SAM" id="SignalP"/>
    </source>
</evidence>
<proteinExistence type="predicted"/>
<feature type="domain" description="Ig-like" evidence="2">
    <location>
        <begin position="15"/>
        <end position="128"/>
    </location>
</feature>
<dbReference type="InterPro" id="IPR013783">
    <property type="entry name" value="Ig-like_fold"/>
</dbReference>
<feature type="chain" id="PRO_5042903962" description="Ig-like domain-containing protein" evidence="1">
    <location>
        <begin position="21"/>
        <end position="174"/>
    </location>
</feature>
<dbReference type="AlphaFoldDB" id="A0AAN8JCT1"/>
<keyword evidence="1" id="KW-0732">Signal</keyword>
<dbReference type="PROSITE" id="PS50835">
    <property type="entry name" value="IG_LIKE"/>
    <property type="match status" value="1"/>
</dbReference>
<dbReference type="EMBL" id="JAZGQO010000011">
    <property type="protein sequence ID" value="KAK6172623.1"/>
    <property type="molecule type" value="Genomic_DNA"/>
</dbReference>
<name>A0AAN8JCT1_PATCE</name>
<evidence type="ECO:0000313" key="3">
    <source>
        <dbReference type="EMBL" id="KAK6172623.1"/>
    </source>
</evidence>
<sequence>MEKMDAITILVLVMATVVNSTRIEITSSSSFRNGDESLTIFCEVSSTLGLDKITNIRLERNAEFLGSIDENGTKMGSETPSFSYEISGEFHPSSPTRSYLQLVIRNPSTEDQGTYECTTVGLEVKHITDTRRKYVRFKVEENRPAASGCGLCPTLHNSTLIGLLVLLYITALRG</sequence>
<dbReference type="Gene3D" id="2.60.40.10">
    <property type="entry name" value="Immunoglobulins"/>
    <property type="match status" value="1"/>
</dbReference>
<dbReference type="SUPFAM" id="SSF48726">
    <property type="entry name" value="Immunoglobulin"/>
    <property type="match status" value="1"/>
</dbReference>